<sequence length="180" mass="20713">MSNKPGQSNPAKKIKYSHPQGNPSCSNCQDVAKKLDMVLEILAEHKVLLARLASQSIFVDEISIFPINSEEKLEEFDKSLETKTDPYMRQMKNLIESNPGRNLHKIFDREIIMNFNVDGTFGKKGLRDYGNVLAVILDVISTFSETPDKTLRDAFQRQKKKYFKQNSRNKGQNEEDDEER</sequence>
<dbReference type="VEuPathDB" id="VectorBase:SCAU013541"/>
<gene>
    <name evidence="3" type="primary">106082330</name>
</gene>
<dbReference type="AlphaFoldDB" id="A0A1I8Q3J0"/>
<evidence type="ECO:0000259" key="2">
    <source>
        <dbReference type="Pfam" id="PF16064"/>
    </source>
</evidence>
<name>A0A1I8Q3J0_STOCA</name>
<feature type="compositionally biased region" description="Polar residues" evidence="1">
    <location>
        <begin position="1"/>
        <end position="10"/>
    </location>
</feature>
<accession>A0A1I8Q3J0</accession>
<dbReference type="InterPro" id="IPR032071">
    <property type="entry name" value="DUF4806"/>
</dbReference>
<feature type="domain" description="DUF4806" evidence="2">
    <location>
        <begin position="64"/>
        <end position="138"/>
    </location>
</feature>
<dbReference type="Proteomes" id="UP000095300">
    <property type="component" value="Unassembled WGS sequence"/>
</dbReference>
<protein>
    <recommendedName>
        <fullName evidence="2">DUF4806 domain-containing protein</fullName>
    </recommendedName>
</protein>
<dbReference type="EnsemblMetazoa" id="SCAU013541-RB">
    <property type="protein sequence ID" value="SCAU013541-PB"/>
    <property type="gene ID" value="SCAU013541"/>
</dbReference>
<dbReference type="Pfam" id="PF16064">
    <property type="entry name" value="DUF4806"/>
    <property type="match status" value="1"/>
</dbReference>
<evidence type="ECO:0000256" key="1">
    <source>
        <dbReference type="SAM" id="MobiDB-lite"/>
    </source>
</evidence>
<keyword evidence="4" id="KW-1185">Reference proteome</keyword>
<reference evidence="3" key="2">
    <citation type="submission" date="2020-05" db="UniProtKB">
        <authorList>
            <consortium name="EnsemblMetazoa"/>
        </authorList>
    </citation>
    <scope>IDENTIFICATION</scope>
    <source>
        <strain evidence="3">USDA</strain>
    </source>
</reference>
<proteinExistence type="predicted"/>
<evidence type="ECO:0000313" key="3">
    <source>
        <dbReference type="EnsemblMetazoa" id="SCAU013541-PB"/>
    </source>
</evidence>
<evidence type="ECO:0000313" key="4">
    <source>
        <dbReference type="Proteomes" id="UP000095300"/>
    </source>
</evidence>
<feature type="region of interest" description="Disordered" evidence="1">
    <location>
        <begin position="160"/>
        <end position="180"/>
    </location>
</feature>
<organism evidence="3 4">
    <name type="scientific">Stomoxys calcitrans</name>
    <name type="common">Stable fly</name>
    <name type="synonym">Conops calcitrans</name>
    <dbReference type="NCBI Taxonomy" id="35570"/>
    <lineage>
        <taxon>Eukaryota</taxon>
        <taxon>Metazoa</taxon>
        <taxon>Ecdysozoa</taxon>
        <taxon>Arthropoda</taxon>
        <taxon>Hexapoda</taxon>
        <taxon>Insecta</taxon>
        <taxon>Pterygota</taxon>
        <taxon>Neoptera</taxon>
        <taxon>Endopterygota</taxon>
        <taxon>Diptera</taxon>
        <taxon>Brachycera</taxon>
        <taxon>Muscomorpha</taxon>
        <taxon>Muscoidea</taxon>
        <taxon>Muscidae</taxon>
        <taxon>Stomoxys</taxon>
    </lineage>
</organism>
<feature type="region of interest" description="Disordered" evidence="1">
    <location>
        <begin position="1"/>
        <end position="24"/>
    </location>
</feature>
<dbReference type="EnsemblMetazoa" id="SCAU013541-RA">
    <property type="protein sequence ID" value="SCAU013541-PA"/>
    <property type="gene ID" value="SCAU013541"/>
</dbReference>
<reference evidence="4" key="1">
    <citation type="submission" date="2015-05" db="EMBL/GenBank/DDBJ databases">
        <authorList>
            <person name="Wilson R.K."/>
            <person name="Warren W.C."/>
            <person name="Olafson P."/>
        </authorList>
    </citation>
    <scope>NUCLEOTIDE SEQUENCE [LARGE SCALE GENOMIC DNA]</scope>
    <source>
        <strain evidence="4">USDA</strain>
    </source>
</reference>